<accession>A0AAD4LB07</accession>
<evidence type="ECO:0000313" key="1">
    <source>
        <dbReference type="EMBL" id="KAH8982900.1"/>
    </source>
</evidence>
<gene>
    <name evidence="1" type="ORF">EDB92DRAFT_1804161</name>
</gene>
<dbReference type="Proteomes" id="UP001201163">
    <property type="component" value="Unassembled WGS sequence"/>
</dbReference>
<dbReference type="AlphaFoldDB" id="A0AAD4LB07"/>
<dbReference type="EMBL" id="JAKELL010000095">
    <property type="protein sequence ID" value="KAH8982900.1"/>
    <property type="molecule type" value="Genomic_DNA"/>
</dbReference>
<feature type="non-terminal residue" evidence="1">
    <location>
        <position position="1"/>
    </location>
</feature>
<name>A0AAD4LB07_9AGAM</name>
<reference evidence="1" key="1">
    <citation type="submission" date="2022-01" db="EMBL/GenBank/DDBJ databases">
        <title>Comparative genomics reveals a dynamic genome evolution in the ectomycorrhizal milk-cap (Lactarius) mushrooms.</title>
        <authorList>
            <consortium name="DOE Joint Genome Institute"/>
            <person name="Lebreton A."/>
            <person name="Tang N."/>
            <person name="Kuo A."/>
            <person name="LaButti K."/>
            <person name="Drula E."/>
            <person name="Barry K."/>
            <person name="Clum A."/>
            <person name="Lipzen A."/>
            <person name="Mousain D."/>
            <person name="Ng V."/>
            <person name="Wang R."/>
            <person name="Wang X."/>
            <person name="Dai Y."/>
            <person name="Henrissat B."/>
            <person name="Grigoriev I.V."/>
            <person name="Guerin-Laguette A."/>
            <person name="Yu F."/>
            <person name="Martin F.M."/>
        </authorList>
    </citation>
    <scope>NUCLEOTIDE SEQUENCE</scope>
    <source>
        <strain evidence="1">QP</strain>
    </source>
</reference>
<protein>
    <submittedName>
        <fullName evidence="1">Uncharacterized protein</fullName>
    </submittedName>
</protein>
<proteinExistence type="predicted"/>
<sequence length="181" mass="20305">AVNYLSIGLERLWKTACGFSDPAYFYKDIKAEIVALYPEAIAVHKWSLTGLLRSRVHTTELGEYYHDFLIACPQMQAHQFLVSFEPHLANAVRARLERKFPDHFLDDPYELEASNDTAIYSLAWQCAVLLVQPPRELPPFFIPAPTIPPPAPAASTGSPCISACLRVLLYHASRPGPRRDA</sequence>
<evidence type="ECO:0000313" key="2">
    <source>
        <dbReference type="Proteomes" id="UP001201163"/>
    </source>
</evidence>
<keyword evidence="2" id="KW-1185">Reference proteome</keyword>
<organism evidence="1 2">
    <name type="scientific">Lactarius akahatsu</name>
    <dbReference type="NCBI Taxonomy" id="416441"/>
    <lineage>
        <taxon>Eukaryota</taxon>
        <taxon>Fungi</taxon>
        <taxon>Dikarya</taxon>
        <taxon>Basidiomycota</taxon>
        <taxon>Agaricomycotina</taxon>
        <taxon>Agaricomycetes</taxon>
        <taxon>Russulales</taxon>
        <taxon>Russulaceae</taxon>
        <taxon>Lactarius</taxon>
    </lineage>
</organism>
<comment type="caution">
    <text evidence="1">The sequence shown here is derived from an EMBL/GenBank/DDBJ whole genome shotgun (WGS) entry which is preliminary data.</text>
</comment>